<dbReference type="Gene3D" id="2.30.110.10">
    <property type="entry name" value="Electron Transport, Fmn-binding Protein, Chain A"/>
    <property type="match status" value="1"/>
</dbReference>
<evidence type="ECO:0000313" key="1">
    <source>
        <dbReference type="EMBL" id="MBC3767304.1"/>
    </source>
</evidence>
<dbReference type="PANTHER" id="PTHR42815">
    <property type="entry name" value="FAD-BINDING, PUTATIVE (AFU_ORTHOLOGUE AFUA_6G07600)-RELATED"/>
    <property type="match status" value="1"/>
</dbReference>
<accession>A0A8J6M0N0</accession>
<reference evidence="1" key="1">
    <citation type="journal article" date="2018" name="Int. J. Syst. Evol. Microbiol.">
        <title>Neptunicella marina gen. nov., sp. nov., isolated from surface seawater.</title>
        <authorList>
            <person name="Liu X."/>
            <person name="Lai Q."/>
            <person name="Du Y."/>
            <person name="Zhang X."/>
            <person name="Liu Z."/>
            <person name="Sun F."/>
            <person name="Shao Z."/>
        </authorList>
    </citation>
    <scope>NUCLEOTIDE SEQUENCE</scope>
    <source>
        <strain evidence="1">S27-2</strain>
    </source>
</reference>
<evidence type="ECO:0000313" key="2">
    <source>
        <dbReference type="Proteomes" id="UP000601768"/>
    </source>
</evidence>
<comment type="caution">
    <text evidence="1">The sequence shown here is derived from an EMBL/GenBank/DDBJ whole genome shotgun (WGS) entry which is preliminary data.</text>
</comment>
<dbReference type="Proteomes" id="UP000601768">
    <property type="component" value="Unassembled WGS sequence"/>
</dbReference>
<dbReference type="RefSeq" id="WP_186507823.1">
    <property type="nucleotide sequence ID" value="NZ_JACNEP010000016.1"/>
</dbReference>
<dbReference type="AlphaFoldDB" id="A0A8J6M0N0"/>
<dbReference type="InterPro" id="IPR012349">
    <property type="entry name" value="Split_barrel_FMN-bd"/>
</dbReference>
<dbReference type="PANTHER" id="PTHR42815:SF2">
    <property type="entry name" value="FAD-BINDING, PUTATIVE (AFU_ORTHOLOGUE AFUA_6G07600)-RELATED"/>
    <property type="match status" value="1"/>
</dbReference>
<dbReference type="SUPFAM" id="SSF50475">
    <property type="entry name" value="FMN-binding split barrel"/>
    <property type="match status" value="1"/>
</dbReference>
<protein>
    <submittedName>
        <fullName evidence="1">Pyridoxamine 5'-phosphate oxidase family protein</fullName>
    </submittedName>
</protein>
<dbReference type="EMBL" id="JACNEP010000016">
    <property type="protein sequence ID" value="MBC3767304.1"/>
    <property type="molecule type" value="Genomic_DNA"/>
</dbReference>
<name>A0A8J6M0N0_9ALTE</name>
<organism evidence="1 2">
    <name type="scientific">Neptunicella marina</name>
    <dbReference type="NCBI Taxonomy" id="2125989"/>
    <lineage>
        <taxon>Bacteria</taxon>
        <taxon>Pseudomonadati</taxon>
        <taxon>Pseudomonadota</taxon>
        <taxon>Gammaproteobacteria</taxon>
        <taxon>Alteromonadales</taxon>
        <taxon>Alteromonadaceae</taxon>
        <taxon>Neptunicella</taxon>
    </lineage>
</organism>
<keyword evidence="2" id="KW-1185">Reference proteome</keyword>
<gene>
    <name evidence="1" type="ORF">H8B19_15595</name>
</gene>
<reference evidence="1" key="2">
    <citation type="submission" date="2020-08" db="EMBL/GenBank/DDBJ databases">
        <authorList>
            <person name="Lai Q."/>
        </authorList>
    </citation>
    <scope>NUCLEOTIDE SEQUENCE</scope>
    <source>
        <strain evidence="1">S27-2</strain>
    </source>
</reference>
<proteinExistence type="predicted"/>
<sequence length="345" mass="38428">MIYRQNRATTSRMNWLVSIATPGHSIMSQSNLFHQGELRLQQRTGARAQIASYADRMIRDFIPKQHQMFYLSLSYLFVGATDQQGQVWATVLTGQAGFVQSPDPYTLIIKTSLADTDPLSDALAPGTDIAILGLDFNNRRRNRISGTVVGYKPGCLQIAVKQTFGNCPRYIHARQYEPGNSAAKPSIERFSALYKPAVEIISRADSFFVASHSGSQTNGNCSGADISYRGGQPGFVIVDNSNTLTVPDFAGNFHFNTLGNFELNPNAGLLFIDFEHGDILYLNGRAKVLWDDTLVQCLPGAERLWQFKIDTVIKVSDALPIRFQLQEYSPYVDMHSIWPSYNQAV</sequence>